<proteinExistence type="predicted"/>
<protein>
    <submittedName>
        <fullName evidence="2">Agmatine deiminase family protein</fullName>
    </submittedName>
</protein>
<organism evidence="2 3">
    <name type="scientific">Xylanibacter caecicola</name>
    <dbReference type="NCBI Taxonomy" id="2736294"/>
    <lineage>
        <taxon>Bacteria</taxon>
        <taxon>Pseudomonadati</taxon>
        <taxon>Bacteroidota</taxon>
        <taxon>Bacteroidia</taxon>
        <taxon>Bacteroidales</taxon>
        <taxon>Prevotellaceae</taxon>
        <taxon>Xylanibacter</taxon>
    </lineage>
</organism>
<keyword evidence="3" id="KW-1185">Reference proteome</keyword>
<gene>
    <name evidence="2" type="ORF">HPS54_05440</name>
</gene>
<reference evidence="2 3" key="1">
    <citation type="submission" date="2020-05" db="EMBL/GenBank/DDBJ databases">
        <title>Distinct polysaccharide utilization as determinants for interspecies competition between intestinal Prevotella spp.</title>
        <authorList>
            <person name="Galvez E.J.C."/>
            <person name="Iljazovic A."/>
            <person name="Strowig T."/>
        </authorList>
    </citation>
    <scope>NUCLEOTIDE SEQUENCE [LARGE SCALE GENOMIC DNA]</scope>
    <source>
        <strain evidence="2 3">PCHR</strain>
    </source>
</reference>
<accession>A0ABX2B4D9</accession>
<dbReference type="Proteomes" id="UP000820977">
    <property type="component" value="Unassembled WGS sequence"/>
</dbReference>
<sequence>MANTMRLPAEWERQSAIQLTWPHAGTDWKDYLDSINATYVEMAKAITDNELLIVVSPDTETVKDMLYASLTDVQKRNIRFHQCETNDTWARDHGFITLTDGNACKLLDFRFNGWGEKFAYEKDNAINRSLYAAGICRGEYTDLDGFVLEGGSIESDGKGTIFTTTGCLMAPHRNQPLTKQQIEDKLKSCLNAERILWIDHGHLEGDDTDGHIDTLVRTAPDDTLVYVGCDDREDCHFADLLLMEEQLKTFRTADGKPYRLLRLPMPDAIYDDGDRLPATYANFVIMNNAVIYPIYAQPENDERARQVLATAFPNHKLIGIDSLTVVRQHGSLHCCTMQYPEGTV</sequence>
<evidence type="ECO:0000256" key="1">
    <source>
        <dbReference type="ARBA" id="ARBA00022801"/>
    </source>
</evidence>
<dbReference type="EMBL" id="JABKKJ010000006">
    <property type="protein sequence ID" value="NPE24964.1"/>
    <property type="molecule type" value="Genomic_DNA"/>
</dbReference>
<dbReference type="Pfam" id="PF04371">
    <property type="entry name" value="PAD_porph"/>
    <property type="match status" value="1"/>
</dbReference>
<evidence type="ECO:0000313" key="2">
    <source>
        <dbReference type="EMBL" id="NPE24964.1"/>
    </source>
</evidence>
<dbReference type="InterPro" id="IPR007466">
    <property type="entry name" value="Peptidyl-Arg-deiminase_porph"/>
</dbReference>
<dbReference type="PANTHER" id="PTHR31377">
    <property type="entry name" value="AGMATINE DEIMINASE-RELATED"/>
    <property type="match status" value="1"/>
</dbReference>
<evidence type="ECO:0000313" key="3">
    <source>
        <dbReference type="Proteomes" id="UP000820977"/>
    </source>
</evidence>
<dbReference type="PANTHER" id="PTHR31377:SF0">
    <property type="entry name" value="AGMATINE DEIMINASE-RELATED"/>
    <property type="match status" value="1"/>
</dbReference>
<name>A0ABX2B4D9_9BACT</name>
<dbReference type="SUPFAM" id="SSF55909">
    <property type="entry name" value="Pentein"/>
    <property type="match status" value="1"/>
</dbReference>
<dbReference type="Gene3D" id="3.75.10.10">
    <property type="entry name" value="L-arginine/glycine Amidinotransferase, Chain A"/>
    <property type="match status" value="1"/>
</dbReference>
<comment type="caution">
    <text evidence="2">The sequence shown here is derived from an EMBL/GenBank/DDBJ whole genome shotgun (WGS) entry which is preliminary data.</text>
</comment>
<keyword evidence="1" id="KW-0378">Hydrolase</keyword>